<comment type="caution">
    <text evidence="2">The sequence shown here is derived from an EMBL/GenBank/DDBJ whole genome shotgun (WGS) entry which is preliminary data.</text>
</comment>
<dbReference type="Proteomes" id="UP000474758">
    <property type="component" value="Unassembled WGS sequence"/>
</dbReference>
<dbReference type="RefSeq" id="WP_165048303.1">
    <property type="nucleotide sequence ID" value="NZ_JAALFE010000005.1"/>
</dbReference>
<feature type="signal peptide" evidence="1">
    <location>
        <begin position="1"/>
        <end position="16"/>
    </location>
</feature>
<organism evidence="2 3">
    <name type="scientific">Paragemmobacter kunshanensis</name>
    <dbReference type="NCBI Taxonomy" id="2583234"/>
    <lineage>
        <taxon>Bacteria</taxon>
        <taxon>Pseudomonadati</taxon>
        <taxon>Pseudomonadota</taxon>
        <taxon>Alphaproteobacteria</taxon>
        <taxon>Rhodobacterales</taxon>
        <taxon>Paracoccaceae</taxon>
        <taxon>Paragemmobacter</taxon>
    </lineage>
</organism>
<evidence type="ECO:0000256" key="1">
    <source>
        <dbReference type="SAM" id="SignalP"/>
    </source>
</evidence>
<accession>A0A6M1TRV1</accession>
<sequence length="240" mass="25119">MRWLFPFLLMAAPASADCVVLLHGLARSETSLVPMAAALEARGYRVVNDGYPSTEFPIGDLVPRVGAAVAQCGAEEPVHFVTHSMGGILARAWLAANRPGQMGRVVMLAPPNRGSELVDAFGDVGAFEWVNGPAGLELGTGAGSVPLALPLPDYELGVIAGDRSLNPVYSSVIPGPDDGKVSVARTRVAGMTDHIVLPVTHTFMMMSPVVIAEVLAFLETGRFEPDLGYGAAVEEVLGGE</sequence>
<reference evidence="2 3" key="1">
    <citation type="submission" date="2020-02" db="EMBL/GenBank/DDBJ databases">
        <title>Rhodobacter translucens sp. nov., a novel bacterium isolated from activated sludge.</title>
        <authorList>
            <person name="Liu J."/>
        </authorList>
    </citation>
    <scope>NUCLEOTIDE SEQUENCE [LARGE SCALE GENOMIC DNA]</scope>
    <source>
        <strain evidence="2 3">HX-7-19</strain>
    </source>
</reference>
<gene>
    <name evidence="2" type="ORF">G5V65_06895</name>
</gene>
<dbReference type="InterPro" id="IPR029058">
    <property type="entry name" value="AB_hydrolase_fold"/>
</dbReference>
<dbReference type="Gene3D" id="3.40.50.1820">
    <property type="entry name" value="alpha/beta hydrolase"/>
    <property type="match status" value="1"/>
</dbReference>
<evidence type="ECO:0000313" key="3">
    <source>
        <dbReference type="Proteomes" id="UP000474758"/>
    </source>
</evidence>
<protein>
    <submittedName>
        <fullName evidence="2">Alpha/beta hydrolase</fullName>
    </submittedName>
</protein>
<dbReference type="SUPFAM" id="SSF53474">
    <property type="entry name" value="alpha/beta-Hydrolases"/>
    <property type="match status" value="1"/>
</dbReference>
<dbReference type="AlphaFoldDB" id="A0A6M1TRV1"/>
<dbReference type="PANTHER" id="PTHR37946">
    <property type="entry name" value="SLL1969 PROTEIN"/>
    <property type="match status" value="1"/>
</dbReference>
<dbReference type="GO" id="GO:0016787">
    <property type="term" value="F:hydrolase activity"/>
    <property type="evidence" value="ECO:0007669"/>
    <property type="project" value="UniProtKB-KW"/>
</dbReference>
<dbReference type="PANTHER" id="PTHR37946:SF1">
    <property type="entry name" value="SLL1969 PROTEIN"/>
    <property type="match status" value="1"/>
</dbReference>
<keyword evidence="3" id="KW-1185">Reference proteome</keyword>
<keyword evidence="2" id="KW-0378">Hydrolase</keyword>
<proteinExistence type="predicted"/>
<dbReference type="EMBL" id="JAALFE010000005">
    <property type="protein sequence ID" value="NGQ90620.1"/>
    <property type="molecule type" value="Genomic_DNA"/>
</dbReference>
<name>A0A6M1TRV1_9RHOB</name>
<keyword evidence="1" id="KW-0732">Signal</keyword>
<feature type="chain" id="PRO_5026953720" evidence="1">
    <location>
        <begin position="17"/>
        <end position="240"/>
    </location>
</feature>
<evidence type="ECO:0000313" key="2">
    <source>
        <dbReference type="EMBL" id="NGQ90620.1"/>
    </source>
</evidence>